<feature type="domain" description="AAA+ ATPase" evidence="3">
    <location>
        <begin position="126"/>
        <end position="253"/>
    </location>
</feature>
<feature type="transmembrane region" description="Helical" evidence="2">
    <location>
        <begin position="508"/>
        <end position="528"/>
    </location>
</feature>
<dbReference type="CDD" id="cd19481">
    <property type="entry name" value="RecA-like_protease"/>
    <property type="match status" value="1"/>
</dbReference>
<reference evidence="4" key="1">
    <citation type="submission" date="2020-03" db="EMBL/GenBank/DDBJ databases">
        <authorList>
            <person name="He L."/>
        </authorList>
    </citation>
    <scope>NUCLEOTIDE SEQUENCE</scope>
    <source>
        <strain evidence="4">CkLH20</strain>
    </source>
</reference>
<proteinExistence type="predicted"/>
<sequence length="537" mass="60703">MLTQRNQVDARFMVDYETYRKMHPNEDEDEYDTTDVSDLGHELMNQDHPPLEDDFFMCLPTTMVGFNMQKKEWVKLGVAFMEDVVWNEEAFKYLVIDERTKELVQAVVTTKLRADKNTDLIVGKGNGLFILLHGGPGTGKTLTAESVAEVAKKPLYRVTCGDIGTKAEDVEKYLKIVLLLGKTWGCVVLLDEADVFLEERTLQSLERNALVSVFLRVLEYYDGILILTSNRVGTFDEAFKSRIQLNLRYENLDESKRLKIWGNFINRVENLEMDPTIEAEDAKGSEATQQKTSLSPDSNEWLDSERPPDMNSLFDDMVLLYPLTVRTSTASPNDCNDICRKLVLAEWTARLRIIEAEIARERLELIIPRSGAARNIAELLETSWPGFWRPKDFARLVRAKTILESITAELRQNLRALGVGPDATPRILSPWETDAWESLHEAAGLMVSKVEGTMQAYMQASSVRQMLSANEQAVQVGRLTSMATIFLPVSLVATIFSMGGEFAAGERMFWVFWVIAVPVGLVGCFLLFTTAGRNILR</sequence>
<dbReference type="GeneID" id="62161389"/>
<dbReference type="SMART" id="SM00382">
    <property type="entry name" value="AAA"/>
    <property type="match status" value="1"/>
</dbReference>
<dbReference type="Proteomes" id="UP000781932">
    <property type="component" value="Unassembled WGS sequence"/>
</dbReference>
<reference evidence="4" key="2">
    <citation type="submission" date="2020-11" db="EMBL/GenBank/DDBJ databases">
        <title>Whole genome sequencing of Colletotrichum sp.</title>
        <authorList>
            <person name="Li H."/>
        </authorList>
    </citation>
    <scope>NUCLEOTIDE SEQUENCE</scope>
    <source>
        <strain evidence="4">CkLH20</strain>
    </source>
</reference>
<keyword evidence="2" id="KW-1133">Transmembrane helix</keyword>
<dbReference type="EMBL" id="JAATWM020000016">
    <property type="protein sequence ID" value="KAF9876751.1"/>
    <property type="molecule type" value="Genomic_DNA"/>
</dbReference>
<dbReference type="GO" id="GO:0005524">
    <property type="term" value="F:ATP binding"/>
    <property type="evidence" value="ECO:0007669"/>
    <property type="project" value="InterPro"/>
</dbReference>
<dbReference type="InterPro" id="IPR027417">
    <property type="entry name" value="P-loop_NTPase"/>
</dbReference>
<feature type="transmembrane region" description="Helical" evidence="2">
    <location>
        <begin position="476"/>
        <end position="496"/>
    </location>
</feature>
<dbReference type="SUPFAM" id="SSF52540">
    <property type="entry name" value="P-loop containing nucleoside triphosphate hydrolases"/>
    <property type="match status" value="1"/>
</dbReference>
<feature type="region of interest" description="Disordered" evidence="1">
    <location>
        <begin position="281"/>
        <end position="306"/>
    </location>
</feature>
<evidence type="ECO:0000313" key="5">
    <source>
        <dbReference type="Proteomes" id="UP000781932"/>
    </source>
</evidence>
<dbReference type="Pfam" id="PF00004">
    <property type="entry name" value="AAA"/>
    <property type="match status" value="1"/>
</dbReference>
<keyword evidence="2" id="KW-0472">Membrane</keyword>
<dbReference type="InterPro" id="IPR003959">
    <property type="entry name" value="ATPase_AAA_core"/>
</dbReference>
<evidence type="ECO:0000256" key="1">
    <source>
        <dbReference type="SAM" id="MobiDB-lite"/>
    </source>
</evidence>
<organism evidence="4 5">
    <name type="scientific">Colletotrichum karsti</name>
    <dbReference type="NCBI Taxonomy" id="1095194"/>
    <lineage>
        <taxon>Eukaryota</taxon>
        <taxon>Fungi</taxon>
        <taxon>Dikarya</taxon>
        <taxon>Ascomycota</taxon>
        <taxon>Pezizomycotina</taxon>
        <taxon>Sordariomycetes</taxon>
        <taxon>Hypocreomycetidae</taxon>
        <taxon>Glomerellales</taxon>
        <taxon>Glomerellaceae</taxon>
        <taxon>Colletotrichum</taxon>
        <taxon>Colletotrichum boninense species complex</taxon>
    </lineage>
</organism>
<dbReference type="PANTHER" id="PTHR46411:SF2">
    <property type="entry name" value="AAA+ ATPASE DOMAIN-CONTAINING PROTEIN"/>
    <property type="match status" value="1"/>
</dbReference>
<protein>
    <recommendedName>
        <fullName evidence="3">AAA+ ATPase domain-containing protein</fullName>
    </recommendedName>
</protein>
<feature type="compositionally biased region" description="Polar residues" evidence="1">
    <location>
        <begin position="286"/>
        <end position="298"/>
    </location>
</feature>
<dbReference type="PANTHER" id="PTHR46411">
    <property type="entry name" value="FAMILY ATPASE, PUTATIVE-RELATED"/>
    <property type="match status" value="1"/>
</dbReference>
<name>A0A9P6LL10_9PEZI</name>
<dbReference type="AlphaFoldDB" id="A0A9P6LL10"/>
<keyword evidence="2" id="KW-0812">Transmembrane</keyword>
<keyword evidence="5" id="KW-1185">Reference proteome</keyword>
<evidence type="ECO:0000313" key="4">
    <source>
        <dbReference type="EMBL" id="KAF9876751.1"/>
    </source>
</evidence>
<evidence type="ECO:0000259" key="3">
    <source>
        <dbReference type="SMART" id="SM00382"/>
    </source>
</evidence>
<evidence type="ECO:0000256" key="2">
    <source>
        <dbReference type="SAM" id="Phobius"/>
    </source>
</evidence>
<dbReference type="InterPro" id="IPR003593">
    <property type="entry name" value="AAA+_ATPase"/>
</dbReference>
<dbReference type="Gene3D" id="1.20.58.340">
    <property type="entry name" value="Magnesium transport protein CorA, transmembrane region"/>
    <property type="match status" value="1"/>
</dbReference>
<dbReference type="RefSeq" id="XP_038746212.1">
    <property type="nucleotide sequence ID" value="XM_038888315.1"/>
</dbReference>
<dbReference type="OrthoDB" id="10042665at2759"/>
<dbReference type="Gene3D" id="3.40.50.300">
    <property type="entry name" value="P-loop containing nucleotide triphosphate hydrolases"/>
    <property type="match status" value="1"/>
</dbReference>
<dbReference type="GO" id="GO:0016887">
    <property type="term" value="F:ATP hydrolysis activity"/>
    <property type="evidence" value="ECO:0007669"/>
    <property type="project" value="InterPro"/>
</dbReference>
<gene>
    <name evidence="4" type="ORF">CkaCkLH20_05597</name>
</gene>
<comment type="caution">
    <text evidence="4">The sequence shown here is derived from an EMBL/GenBank/DDBJ whole genome shotgun (WGS) entry which is preliminary data.</text>
</comment>
<accession>A0A9P6LL10</accession>